<dbReference type="EMBL" id="LMVM01000012">
    <property type="protein sequence ID" value="PAV04973.1"/>
    <property type="molecule type" value="Genomic_DNA"/>
</dbReference>
<dbReference type="GO" id="GO:0008483">
    <property type="term" value="F:transaminase activity"/>
    <property type="evidence" value="ECO:0007669"/>
    <property type="project" value="UniProtKB-KW"/>
</dbReference>
<keyword evidence="3 6" id="KW-0808">Transferase</keyword>
<keyword evidence="7" id="KW-1185">Reference proteome</keyword>
<evidence type="ECO:0000256" key="5">
    <source>
        <dbReference type="RuleBase" id="RU003560"/>
    </source>
</evidence>
<dbReference type="Proteomes" id="UP000217784">
    <property type="component" value="Unassembled WGS sequence"/>
</dbReference>
<name>A0A2A2H6T5_METBR</name>
<accession>A0A2A2H6T5</accession>
<gene>
    <name evidence="6" type="ORF">ASJ80_11765</name>
</gene>
<evidence type="ECO:0000256" key="1">
    <source>
        <dbReference type="ARBA" id="ARBA00001933"/>
    </source>
</evidence>
<dbReference type="InterPro" id="IPR050103">
    <property type="entry name" value="Class-III_PLP-dep_AT"/>
</dbReference>
<reference evidence="6 7" key="1">
    <citation type="journal article" date="2017" name="BMC Genomics">
        <title>Genomic analysis of methanogenic archaea reveals a shift towards energy conservation.</title>
        <authorList>
            <person name="Gilmore S.P."/>
            <person name="Henske J.K."/>
            <person name="Sexton J.A."/>
            <person name="Solomon K.V."/>
            <person name="Seppala S."/>
            <person name="Yoo J.I."/>
            <person name="Huyett L.M."/>
            <person name="Pressman A."/>
            <person name="Cogan J.Z."/>
            <person name="Kivenson V."/>
            <person name="Peng X."/>
            <person name="Tan Y."/>
            <person name="Valentine D.L."/>
            <person name="O'Malley M.A."/>
        </authorList>
    </citation>
    <scope>NUCLEOTIDE SEQUENCE [LARGE SCALE GENOMIC DNA]</scope>
    <source>
        <strain evidence="6 7">M.o.H.</strain>
    </source>
</reference>
<dbReference type="FunFam" id="3.40.640.10:FF:000004">
    <property type="entry name" value="Acetylornithine aminotransferase"/>
    <property type="match status" value="1"/>
</dbReference>
<dbReference type="PROSITE" id="PS00600">
    <property type="entry name" value="AA_TRANSFER_CLASS_3"/>
    <property type="match status" value="1"/>
</dbReference>
<evidence type="ECO:0000313" key="7">
    <source>
        <dbReference type="Proteomes" id="UP000217784"/>
    </source>
</evidence>
<dbReference type="CDD" id="cd00610">
    <property type="entry name" value="OAT_like"/>
    <property type="match status" value="1"/>
</dbReference>
<sequence length="400" mass="44034">MDKILDTFQVEDTHYASFANKTKISIGKGKGVYAYDEEGKKYIDLTAGWGVTSIGHANPVITNALLEQGQKIIQNPNSGATYSPARSKLISLMHEILPGNLTRIFFANSGAEANDAAIKLARKATGKLNIISTVNSFHGRTISTVSATGQDSHRERFNPLIPNHIFVPYNDIQAIKEVIENDVAAVIVEPIQGEGGVNVPDPDYLKKLSYLCTRNNVLLIADEIQTGFYRTGPLFASDNVKIDILTMAKSIAGGFPFGAFAITENVHDKLNIGDHGGTYCGNPLGCAVAYSVIKYMLDSKIWENVENISKFTFKKLNEIQKEHPDIIKDVRGKGLLIAIEILDENITSSLNSKCLDEGLILNVTHGNIVRIFPALTITKEEMEEGLKIFENSLNKYKRFN</sequence>
<dbReference type="GO" id="GO:0042802">
    <property type="term" value="F:identical protein binding"/>
    <property type="evidence" value="ECO:0007669"/>
    <property type="project" value="TreeGrafter"/>
</dbReference>
<dbReference type="Gene3D" id="3.90.1150.10">
    <property type="entry name" value="Aspartate Aminotransferase, domain 1"/>
    <property type="match status" value="1"/>
</dbReference>
<dbReference type="InterPro" id="IPR015422">
    <property type="entry name" value="PyrdxlP-dep_Trfase_small"/>
</dbReference>
<dbReference type="InterPro" id="IPR005814">
    <property type="entry name" value="Aminotrans_3"/>
</dbReference>
<dbReference type="OrthoDB" id="85346at2157"/>
<dbReference type="InterPro" id="IPR049704">
    <property type="entry name" value="Aminotrans_3_PPA_site"/>
</dbReference>
<comment type="similarity">
    <text evidence="5">Belongs to the class-III pyridoxal-phosphate-dependent aminotransferase family.</text>
</comment>
<protein>
    <submittedName>
        <fullName evidence="6">Aminotransferase</fullName>
    </submittedName>
</protein>
<dbReference type="InterPro" id="IPR015424">
    <property type="entry name" value="PyrdxlP-dep_Trfase"/>
</dbReference>
<dbReference type="PANTHER" id="PTHR11986:SF79">
    <property type="entry name" value="ACETYLORNITHINE AMINOTRANSFERASE, MITOCHONDRIAL"/>
    <property type="match status" value="1"/>
</dbReference>
<dbReference type="PIRSF" id="PIRSF000521">
    <property type="entry name" value="Transaminase_4ab_Lys_Orn"/>
    <property type="match status" value="1"/>
</dbReference>
<evidence type="ECO:0000313" key="6">
    <source>
        <dbReference type="EMBL" id="PAV04973.1"/>
    </source>
</evidence>
<dbReference type="InterPro" id="IPR015421">
    <property type="entry name" value="PyrdxlP-dep_Trfase_major"/>
</dbReference>
<dbReference type="PANTHER" id="PTHR11986">
    <property type="entry name" value="AMINOTRANSFERASE CLASS III"/>
    <property type="match status" value="1"/>
</dbReference>
<comment type="caution">
    <text evidence="6">The sequence shown here is derived from an EMBL/GenBank/DDBJ whole genome shotgun (WGS) entry which is preliminary data.</text>
</comment>
<evidence type="ECO:0000256" key="2">
    <source>
        <dbReference type="ARBA" id="ARBA00022576"/>
    </source>
</evidence>
<keyword evidence="2 6" id="KW-0032">Aminotransferase</keyword>
<evidence type="ECO:0000256" key="3">
    <source>
        <dbReference type="ARBA" id="ARBA00022679"/>
    </source>
</evidence>
<dbReference type="RefSeq" id="WP_069584292.1">
    <property type="nucleotide sequence ID" value="NZ_LMVM01000012.1"/>
</dbReference>
<proteinExistence type="inferred from homology"/>
<dbReference type="SUPFAM" id="SSF53383">
    <property type="entry name" value="PLP-dependent transferases"/>
    <property type="match status" value="1"/>
</dbReference>
<evidence type="ECO:0000256" key="4">
    <source>
        <dbReference type="ARBA" id="ARBA00022898"/>
    </source>
</evidence>
<comment type="cofactor">
    <cofactor evidence="1">
        <name>pyridoxal 5'-phosphate</name>
        <dbReference type="ChEBI" id="CHEBI:597326"/>
    </cofactor>
</comment>
<dbReference type="Gene3D" id="3.40.640.10">
    <property type="entry name" value="Type I PLP-dependent aspartate aminotransferase-like (Major domain)"/>
    <property type="match status" value="1"/>
</dbReference>
<dbReference type="Pfam" id="PF00202">
    <property type="entry name" value="Aminotran_3"/>
    <property type="match status" value="1"/>
</dbReference>
<keyword evidence="4 5" id="KW-0663">Pyridoxal phosphate</keyword>
<organism evidence="6 7">
    <name type="scientific">Methanobacterium bryantii</name>
    <dbReference type="NCBI Taxonomy" id="2161"/>
    <lineage>
        <taxon>Archaea</taxon>
        <taxon>Methanobacteriati</taxon>
        <taxon>Methanobacteriota</taxon>
        <taxon>Methanomada group</taxon>
        <taxon>Methanobacteria</taxon>
        <taxon>Methanobacteriales</taxon>
        <taxon>Methanobacteriaceae</taxon>
        <taxon>Methanobacterium</taxon>
    </lineage>
</organism>
<dbReference type="AlphaFoldDB" id="A0A2A2H6T5"/>
<dbReference type="GO" id="GO:0030170">
    <property type="term" value="F:pyridoxal phosphate binding"/>
    <property type="evidence" value="ECO:0007669"/>
    <property type="project" value="InterPro"/>
</dbReference>